<sequence length="49" mass="5534">LKCLPTISEPYNSSEEGSEIMENCSGDYLLEKVENYKSLSINTNLKCVF</sequence>
<dbReference type="EMBL" id="CAJVPZ010026699">
    <property type="protein sequence ID" value="CAG8726350.1"/>
    <property type="molecule type" value="Genomic_DNA"/>
</dbReference>
<dbReference type="AlphaFoldDB" id="A0A9N9I9L8"/>
<keyword evidence="2" id="KW-1185">Reference proteome</keyword>
<evidence type="ECO:0000313" key="2">
    <source>
        <dbReference type="Proteomes" id="UP000789396"/>
    </source>
</evidence>
<gene>
    <name evidence="1" type="ORF">RFULGI_LOCUS11807</name>
</gene>
<organism evidence="1 2">
    <name type="scientific">Racocetra fulgida</name>
    <dbReference type="NCBI Taxonomy" id="60492"/>
    <lineage>
        <taxon>Eukaryota</taxon>
        <taxon>Fungi</taxon>
        <taxon>Fungi incertae sedis</taxon>
        <taxon>Mucoromycota</taxon>
        <taxon>Glomeromycotina</taxon>
        <taxon>Glomeromycetes</taxon>
        <taxon>Diversisporales</taxon>
        <taxon>Gigasporaceae</taxon>
        <taxon>Racocetra</taxon>
    </lineage>
</organism>
<feature type="non-terminal residue" evidence="1">
    <location>
        <position position="1"/>
    </location>
</feature>
<protein>
    <submittedName>
        <fullName evidence="1">9594_t:CDS:1</fullName>
    </submittedName>
</protein>
<reference evidence="1" key="1">
    <citation type="submission" date="2021-06" db="EMBL/GenBank/DDBJ databases">
        <authorList>
            <person name="Kallberg Y."/>
            <person name="Tangrot J."/>
            <person name="Rosling A."/>
        </authorList>
    </citation>
    <scope>NUCLEOTIDE SEQUENCE</scope>
    <source>
        <strain evidence="1">IN212</strain>
    </source>
</reference>
<evidence type="ECO:0000313" key="1">
    <source>
        <dbReference type="EMBL" id="CAG8726350.1"/>
    </source>
</evidence>
<accession>A0A9N9I9L8</accession>
<proteinExistence type="predicted"/>
<comment type="caution">
    <text evidence="1">The sequence shown here is derived from an EMBL/GenBank/DDBJ whole genome shotgun (WGS) entry which is preliminary data.</text>
</comment>
<dbReference type="Proteomes" id="UP000789396">
    <property type="component" value="Unassembled WGS sequence"/>
</dbReference>
<name>A0A9N9I9L8_9GLOM</name>